<proteinExistence type="predicted"/>
<evidence type="ECO:0000256" key="1">
    <source>
        <dbReference type="SAM" id="MobiDB-lite"/>
    </source>
</evidence>
<feature type="region of interest" description="Disordered" evidence="1">
    <location>
        <begin position="35"/>
        <end position="79"/>
    </location>
</feature>
<sequence>MGNSKAKRKAAELNDMSGNSVAFVNPKVKRVQFTVTSDSGSSKRTSVLARMPIASSSTSLNPEPVPDLDTPKPPPLKKHQTQNAEILDDFGQYFEILGSLLLEHEANPSVDKPCACGRLGMKATTHCHDCTGYRTACESCFIDAHLCNPFHWAEVWDNAQGFFIRHDISKLSPIRHGSEAEHLSKANHIIQLGHNGKECPSPCGETLFTIVDDNGIHSTRLAFCGCHELPPNKVDQLMRSQLFPATTRQPETAFTFNMLKRFQLHNLESKKAAYDYLGAIRRLTDNSFTADVVNPYAAFLRVVRVFNYLTSKKRAGQFHGIDLILAHRPPGNLIVWCPACPEPGFNSDPNCPETPHSLRHLNQSQRTLDGNFQCNQFNKNTDPDDVSLCAGKGYFPLDSEYKKYLAGVPVSKEKSNCNYLKAVNKQDKKKFGNMAITGTVNCQCSHVFANTDQALARELQQHRPTESFQVALRTEVDDIDQVSTYDIACEYFIHLEGRFEKSFPELLPMIKRMRWGVPALHVQGHQDSCTYLFGTAYMECVGHFHGETAEQYWPEANQLGPHVRQMNNGHRQDTMIIHHSDWNHKKTMGIAASLAEDIQEAKLKYIEKRNHFIGLSVSFSDRVQKWNESPRSSKKIGKEAISVYKHSTTKVPSQLAIYKKMLNDESKFALTMVPKSKIARFLDEGLQIQALQRKIRQLIHDTEEHDLVSRQKEIEKRTTKAQARIVDWRKVQKQLMPLVGDKIAVQCLQAVPVHDEILFMPSDFVSKAERTKFDLVSLANEEAKWREGEAFDHLRALQNIVKTIRALRNRKTRDERKQKENTRAGDNIRLSMTLRNQHMESYEVARKALLVLRADSSFPPLEEKDLYMKSVQQKRRVGDSRHTDGAVWRLNAQTPIEVGIDMDEGADFQTGSTLVTGTQMDRRKSAVRKGKSTAGIPKPALDERPEGWLWQLGKLTKMSDAEMAEWSSEGDRVQWFRAEAEMQRWQEQGEQKLAELLRTKRSFQRMEHTWGALAATHLAPGHQAYARQKAAMYKKRVQQVEKFVLQAGYQDLLREGASIIQRVQTDRDREAKIIASALSGAE</sequence>
<feature type="compositionally biased region" description="Polar residues" evidence="1">
    <location>
        <begin position="35"/>
        <end position="45"/>
    </location>
</feature>
<dbReference type="AlphaFoldDB" id="A0AAD7I005"/>
<evidence type="ECO:0000313" key="3">
    <source>
        <dbReference type="EMBL" id="KAJ7731875.1"/>
    </source>
</evidence>
<organism evidence="3 4">
    <name type="scientific">Mycena metata</name>
    <dbReference type="NCBI Taxonomy" id="1033252"/>
    <lineage>
        <taxon>Eukaryota</taxon>
        <taxon>Fungi</taxon>
        <taxon>Dikarya</taxon>
        <taxon>Basidiomycota</taxon>
        <taxon>Agaricomycotina</taxon>
        <taxon>Agaricomycetes</taxon>
        <taxon>Agaricomycetidae</taxon>
        <taxon>Agaricales</taxon>
        <taxon>Marasmiineae</taxon>
        <taxon>Mycenaceae</taxon>
        <taxon>Mycena</taxon>
    </lineage>
</organism>
<name>A0AAD7I005_9AGAR</name>
<dbReference type="InterPro" id="IPR041457">
    <property type="entry name" value="CxC2_KDZ-assoc"/>
</dbReference>
<evidence type="ECO:0000313" key="4">
    <source>
        <dbReference type="Proteomes" id="UP001215598"/>
    </source>
</evidence>
<feature type="domain" description="CxC2-like cysteine cluster KDZ transposase-associated" evidence="2">
    <location>
        <begin position="184"/>
        <end position="287"/>
    </location>
</feature>
<dbReference type="Pfam" id="PF18758">
    <property type="entry name" value="KDZ"/>
    <property type="match status" value="1"/>
</dbReference>
<dbReference type="PANTHER" id="PTHR33104:SF2">
    <property type="entry name" value="CXC3 LIKE CYSTEINE CLUSTER DOMAIN-CONTAINING PROTEIN"/>
    <property type="match status" value="1"/>
</dbReference>
<feature type="region of interest" description="Disordered" evidence="1">
    <location>
        <begin position="1"/>
        <end position="21"/>
    </location>
</feature>
<feature type="region of interest" description="Disordered" evidence="1">
    <location>
        <begin position="918"/>
        <end position="940"/>
    </location>
</feature>
<gene>
    <name evidence="3" type="ORF">B0H16DRAFT_1733062</name>
</gene>
<dbReference type="EMBL" id="JARKIB010000149">
    <property type="protein sequence ID" value="KAJ7731875.1"/>
    <property type="molecule type" value="Genomic_DNA"/>
</dbReference>
<keyword evidence="4" id="KW-1185">Reference proteome</keyword>
<accession>A0AAD7I005</accession>
<dbReference type="PANTHER" id="PTHR33104">
    <property type="entry name" value="SI:DKEY-29D5.2"/>
    <property type="match status" value="1"/>
</dbReference>
<dbReference type="Pfam" id="PF18803">
    <property type="entry name" value="CxC2"/>
    <property type="match status" value="1"/>
</dbReference>
<protein>
    <recommendedName>
        <fullName evidence="2">CxC2-like cysteine cluster KDZ transposase-associated domain-containing protein</fullName>
    </recommendedName>
</protein>
<dbReference type="InterPro" id="IPR040521">
    <property type="entry name" value="KDZ"/>
</dbReference>
<evidence type="ECO:0000259" key="2">
    <source>
        <dbReference type="Pfam" id="PF18803"/>
    </source>
</evidence>
<dbReference type="Proteomes" id="UP001215598">
    <property type="component" value="Unassembled WGS sequence"/>
</dbReference>
<comment type="caution">
    <text evidence="3">The sequence shown here is derived from an EMBL/GenBank/DDBJ whole genome shotgun (WGS) entry which is preliminary data.</text>
</comment>
<reference evidence="3" key="1">
    <citation type="submission" date="2023-03" db="EMBL/GenBank/DDBJ databases">
        <title>Massive genome expansion in bonnet fungi (Mycena s.s.) driven by repeated elements and novel gene families across ecological guilds.</title>
        <authorList>
            <consortium name="Lawrence Berkeley National Laboratory"/>
            <person name="Harder C.B."/>
            <person name="Miyauchi S."/>
            <person name="Viragh M."/>
            <person name="Kuo A."/>
            <person name="Thoen E."/>
            <person name="Andreopoulos B."/>
            <person name="Lu D."/>
            <person name="Skrede I."/>
            <person name="Drula E."/>
            <person name="Henrissat B."/>
            <person name="Morin E."/>
            <person name="Kohler A."/>
            <person name="Barry K."/>
            <person name="LaButti K."/>
            <person name="Morin E."/>
            <person name="Salamov A."/>
            <person name="Lipzen A."/>
            <person name="Mereny Z."/>
            <person name="Hegedus B."/>
            <person name="Baldrian P."/>
            <person name="Stursova M."/>
            <person name="Weitz H."/>
            <person name="Taylor A."/>
            <person name="Grigoriev I.V."/>
            <person name="Nagy L.G."/>
            <person name="Martin F."/>
            <person name="Kauserud H."/>
        </authorList>
    </citation>
    <scope>NUCLEOTIDE SEQUENCE</scope>
    <source>
        <strain evidence="3">CBHHK182m</strain>
    </source>
</reference>